<protein>
    <submittedName>
        <fullName evidence="7">LysE family translocator</fullName>
    </submittedName>
</protein>
<feature type="transmembrane region" description="Helical" evidence="6">
    <location>
        <begin position="6"/>
        <end position="28"/>
    </location>
</feature>
<keyword evidence="2" id="KW-1003">Cell membrane</keyword>
<comment type="caution">
    <text evidence="7">The sequence shown here is derived from an EMBL/GenBank/DDBJ whole genome shotgun (WGS) entry which is preliminary data.</text>
</comment>
<dbReference type="PANTHER" id="PTHR30086">
    <property type="entry name" value="ARGININE EXPORTER PROTEIN ARGO"/>
    <property type="match status" value="1"/>
</dbReference>
<keyword evidence="3 6" id="KW-0812">Transmembrane</keyword>
<evidence type="ECO:0000256" key="3">
    <source>
        <dbReference type="ARBA" id="ARBA00022692"/>
    </source>
</evidence>
<evidence type="ECO:0000256" key="5">
    <source>
        <dbReference type="ARBA" id="ARBA00023136"/>
    </source>
</evidence>
<proteinExistence type="predicted"/>
<dbReference type="EMBL" id="QUOU01000001">
    <property type="protein sequence ID" value="REL26818.1"/>
    <property type="molecule type" value="Genomic_DNA"/>
</dbReference>
<feature type="transmembrane region" description="Helical" evidence="6">
    <location>
        <begin position="72"/>
        <end position="89"/>
    </location>
</feature>
<reference evidence="7 8" key="1">
    <citation type="submission" date="2018-08" db="EMBL/GenBank/DDBJ databases">
        <title>Thalassotalea euphylliae genome.</title>
        <authorList>
            <person name="Summers S."/>
            <person name="Rice S.A."/>
            <person name="Freckelton M.L."/>
            <person name="Nedved B.T."/>
            <person name="Hadfield M.G."/>
        </authorList>
    </citation>
    <scope>NUCLEOTIDE SEQUENCE [LARGE SCALE GENOMIC DNA]</scope>
    <source>
        <strain evidence="7 8">H1</strain>
    </source>
</reference>
<feature type="transmembrane region" description="Helical" evidence="6">
    <location>
        <begin position="40"/>
        <end position="66"/>
    </location>
</feature>
<evidence type="ECO:0000256" key="2">
    <source>
        <dbReference type="ARBA" id="ARBA00022475"/>
    </source>
</evidence>
<evidence type="ECO:0000313" key="8">
    <source>
        <dbReference type="Proteomes" id="UP000256478"/>
    </source>
</evidence>
<dbReference type="InterPro" id="IPR001123">
    <property type="entry name" value="LeuE-type"/>
</dbReference>
<gene>
    <name evidence="7" type="ORF">DXX93_09680</name>
</gene>
<dbReference type="PIRSF" id="PIRSF006324">
    <property type="entry name" value="LeuE"/>
    <property type="match status" value="1"/>
</dbReference>
<dbReference type="GO" id="GO:0015171">
    <property type="term" value="F:amino acid transmembrane transporter activity"/>
    <property type="evidence" value="ECO:0007669"/>
    <property type="project" value="TreeGrafter"/>
</dbReference>
<feature type="transmembrane region" description="Helical" evidence="6">
    <location>
        <begin position="132"/>
        <end position="153"/>
    </location>
</feature>
<dbReference type="OrthoDB" id="581870at2"/>
<dbReference type="AlphaFoldDB" id="A0A3E0TQP8"/>
<keyword evidence="5 6" id="KW-0472">Membrane</keyword>
<dbReference type="PANTHER" id="PTHR30086:SF21">
    <property type="entry name" value="TRANSPORT PROTEIN"/>
    <property type="match status" value="1"/>
</dbReference>
<evidence type="ECO:0000313" key="7">
    <source>
        <dbReference type="EMBL" id="REL26818.1"/>
    </source>
</evidence>
<dbReference type="Pfam" id="PF01810">
    <property type="entry name" value="LysE"/>
    <property type="match status" value="1"/>
</dbReference>
<dbReference type="Proteomes" id="UP000256478">
    <property type="component" value="Unassembled WGS sequence"/>
</dbReference>
<comment type="subcellular location">
    <subcellularLocation>
        <location evidence="1">Cell membrane</location>
        <topology evidence="1">Multi-pass membrane protein</topology>
    </subcellularLocation>
</comment>
<dbReference type="GO" id="GO:0005886">
    <property type="term" value="C:plasma membrane"/>
    <property type="evidence" value="ECO:0007669"/>
    <property type="project" value="UniProtKB-SubCell"/>
</dbReference>
<keyword evidence="4 6" id="KW-1133">Transmembrane helix</keyword>
<evidence type="ECO:0000256" key="6">
    <source>
        <dbReference type="SAM" id="Phobius"/>
    </source>
</evidence>
<feature type="transmembrane region" description="Helical" evidence="6">
    <location>
        <begin position="159"/>
        <end position="184"/>
    </location>
</feature>
<dbReference type="RefSeq" id="WP_116007923.1">
    <property type="nucleotide sequence ID" value="NZ_QUOU01000001.1"/>
</dbReference>
<sequence>MELSEGLLLITTIHLLAAASPGPDFVLVSQQTLLHGKKTGLLCSLGIALGLAVHIVYSSLGLAAIIASSETILWGIKLVGGSYLIYLGIQGLKAKKLERLNNSNSASEDSIARKSPDTVEQLASRRTLAKGFLCNALNPKAPIYFVALFTMVLSPDMPLYQLAIYGVWMMILQFAWFATVVMLLSRPKINNRFQQFGHWLDRVLGGAMLLMGIKVLTSKIN</sequence>
<evidence type="ECO:0000256" key="1">
    <source>
        <dbReference type="ARBA" id="ARBA00004651"/>
    </source>
</evidence>
<name>A0A3E0TQP8_9GAMM</name>
<organism evidence="7 8">
    <name type="scientific">Thalassotalea euphylliae</name>
    <dbReference type="NCBI Taxonomy" id="1655234"/>
    <lineage>
        <taxon>Bacteria</taxon>
        <taxon>Pseudomonadati</taxon>
        <taxon>Pseudomonadota</taxon>
        <taxon>Gammaproteobacteria</taxon>
        <taxon>Alteromonadales</taxon>
        <taxon>Colwelliaceae</taxon>
        <taxon>Thalassotalea</taxon>
    </lineage>
</organism>
<evidence type="ECO:0000256" key="4">
    <source>
        <dbReference type="ARBA" id="ARBA00022989"/>
    </source>
</evidence>
<accession>A0A3E0TQP8</accession>